<reference evidence="2 3" key="1">
    <citation type="submission" date="2020-04" db="EMBL/GenBank/DDBJ databases">
        <title>Perkinsus chesapeaki whole genome sequence.</title>
        <authorList>
            <person name="Bogema D.R."/>
        </authorList>
    </citation>
    <scope>NUCLEOTIDE SEQUENCE [LARGE SCALE GENOMIC DNA]</scope>
    <source>
        <strain evidence="2">ATCC PRA-425</strain>
    </source>
</reference>
<feature type="compositionally biased region" description="Acidic residues" evidence="1">
    <location>
        <begin position="127"/>
        <end position="137"/>
    </location>
</feature>
<evidence type="ECO:0000256" key="1">
    <source>
        <dbReference type="SAM" id="MobiDB-lite"/>
    </source>
</evidence>
<evidence type="ECO:0000313" key="3">
    <source>
        <dbReference type="Proteomes" id="UP000591131"/>
    </source>
</evidence>
<feature type="compositionally biased region" description="Acidic residues" evidence="1">
    <location>
        <begin position="174"/>
        <end position="189"/>
    </location>
</feature>
<feature type="compositionally biased region" description="Basic and acidic residues" evidence="1">
    <location>
        <begin position="1"/>
        <end position="11"/>
    </location>
</feature>
<feature type="region of interest" description="Disordered" evidence="1">
    <location>
        <begin position="1"/>
        <end position="59"/>
    </location>
</feature>
<feature type="compositionally biased region" description="Basic and acidic residues" evidence="1">
    <location>
        <begin position="115"/>
        <end position="126"/>
    </location>
</feature>
<feature type="region of interest" description="Disordered" evidence="1">
    <location>
        <begin position="91"/>
        <end position="205"/>
    </location>
</feature>
<sequence>MSERIRLREPASHSPAAASSPYSPSPKLLRESSPQQEGGQENSMVWGNRGDEGGGGESLSYDFLEAYWPSPEGSSGVGGKCVAKAVEDLGERESLDANSGQEVGEEELDGEEGDLEGHEGEAGSGKEEEDGREESDNEGVSLGRDGVVIGSGEGGYKEGLDSHEGSKEGLRQVDEEEEEAYFEDAEEGTVVDGGEVEGNCREDEEPGKVVVLEGAEEEEEDDMHVTVSCIDIFPEEQSEDGSAAAVEQSDPPVKDGPEVAFPTSPAEARVLLERLTEEGSDLEVSTTFLRTLIDEFITDLPSEVCSSVTEIRTFKTVQEMAGVVRHTLRELQRQREGVPPTFDILKAEVELSDELRRMCTFIQTDDGLAEEEQLTLDHWYRFRGLSIPSVCRGLAKSGRLKKLVQVTCRHVRELSKEQWMELCLGLRIDQGNLEEVQEVLVPWVKHFVIPYVGHLSGGLGTVSAIAEHFKALVDWATAVALDNAVDDTAGYAFAVDLLGGVAWSVRKALALPDPNVPLTRTPLHWAALGHLRGLMDKSTFLDEADGLLKRLKLCLEVRESFGVPVNLTDIPEDSRQRGEWFTRAGLELLKRIPTEQIGSIVEDSLYPLAKRMDLDCPLEEAVTNILARYAARDLAEDSVNQTTPADFARVMAVYVCMRTDSSRARILPHLVWIAVRCASSNRGRSSELEEAERICEEAEVWDLDPEDRAGVAANKMRILLHKEARPHLPDETGSVAPDALDAMLPTPQVVFLTVTHLATLEDDEAFRAALRVSDECRRAREGDGPRDKQPQLLARFGKCICPSEVLCTRLMSVVENVIQGGVAEGHVDMLEGITRAAAVFQDTLPFEAQLPGLRSFMTMMWYKSSEPSLNLPVYCTAGIMAAKMAQTEGPDAVIQQRGRCFRRCECLLEEFGIEVLPKDLWYSTSDESHEADLDDVEEDQAGSGLQPAGLFARRKLQRLFTEVVNTGDGYAPKPSGSCCQYSRLAELLGISRQVASYTIARANNSSSSPAGSDAGSLERLLMDNNGGRSSMKALQYIEGQLEERLLPMVEHEDFSHVERPMVQELAGLARLVAKLASQCDVTMLEELLDIGRRLQLATRLVDASDAVPKDINMLRYKASTGALLYSIMKWCSSPSSLMPAVKTFRSAVEVSCGLELDEEDSADSTEKDDECVDGGFLLLGHTCLGRHLLSFFADILASQNWSIAAEVGNCRRLDVLAEWLRRITTTAGERDALLMLFLGLSLPTVIAEETFDKAITERRASGQASLASFLAGTASWLPLLRQFIAEDPIDASRLAPPPPSCTDITLADTTAIDHQQQQRISEGVIVKAFENDAYMLFAKKCLQDRWAIFCTELSVEVDPVLLGEGKAEYLWPLISRLAAAGADLEPLQLLANDFQLPQWEASLAWCTVVIQKPLPSYMGKAWSEIDRLLVSYSGETLRVLECDILGEVEDLDVIEKALERLPEAPFGAHRFAAKTIRDYEHLTGTTGGLTVRRVVEDPQSALMAELMDRQLATLDAILEVIGSDSIAGFVSDASEYILHHAERQSNGVLTLVYGDGSTDTDACLKVENRLTAEPDRWTIAITDELLKLVGRLTDMPARAAEILKALSGMLPVCVDKLRVWQQMKALEKSGAPRQVSSAEINALETRILLRGYPKFASFERVLVELGPWACAEAIGYTGLVEDSTADEAYELLTEVLSLNRVKLGVTMRELADKWVKTPSKKEPWMKLINLERAEAPVCGVDIFDRGEVDREDIQRVVNLLSRYRQATDLAKVMVMLTIFFECGPTSTPASRSRAGDIVLRISDISDIESGYNHEVDFLAPIRSFYAYVDAAGRVLGDSVIRALPTSDATFAESNKKQIAKSVLTVRSVHAAEFTAALLVDYPEDVGLDSETCALVTEVLRLLPKGTAVEVLRKLIASGQLAALPYNRDLNIILVDLALKNSKSSVGPLVRACVPWAEAED</sequence>
<feature type="compositionally biased region" description="Basic and acidic residues" evidence="1">
    <location>
        <begin position="155"/>
        <end position="173"/>
    </location>
</feature>
<keyword evidence="3" id="KW-1185">Reference proteome</keyword>
<name>A0A7J6N317_PERCH</name>
<feature type="compositionally biased region" description="Acidic residues" evidence="1">
    <location>
        <begin position="103"/>
        <end position="114"/>
    </location>
</feature>
<gene>
    <name evidence="2" type="ORF">FOL47_000051</name>
</gene>
<organism evidence="2 3">
    <name type="scientific">Perkinsus chesapeaki</name>
    <name type="common">Clam parasite</name>
    <name type="synonym">Perkinsus andrewsi</name>
    <dbReference type="NCBI Taxonomy" id="330153"/>
    <lineage>
        <taxon>Eukaryota</taxon>
        <taxon>Sar</taxon>
        <taxon>Alveolata</taxon>
        <taxon>Perkinsozoa</taxon>
        <taxon>Perkinsea</taxon>
        <taxon>Perkinsida</taxon>
        <taxon>Perkinsidae</taxon>
        <taxon>Perkinsus</taxon>
    </lineage>
</organism>
<comment type="caution">
    <text evidence="2">The sequence shown here is derived from an EMBL/GenBank/DDBJ whole genome shotgun (WGS) entry which is preliminary data.</text>
</comment>
<dbReference type="OrthoDB" id="443857at2759"/>
<dbReference type="EMBL" id="JAAPAO010000001">
    <property type="protein sequence ID" value="KAF4678322.1"/>
    <property type="molecule type" value="Genomic_DNA"/>
</dbReference>
<feature type="compositionally biased region" description="Polar residues" evidence="1">
    <location>
        <begin position="32"/>
        <end position="45"/>
    </location>
</feature>
<accession>A0A7J6N317</accession>
<dbReference type="Proteomes" id="UP000591131">
    <property type="component" value="Unassembled WGS sequence"/>
</dbReference>
<feature type="compositionally biased region" description="Low complexity" evidence="1">
    <location>
        <begin position="12"/>
        <end position="26"/>
    </location>
</feature>
<proteinExistence type="predicted"/>
<evidence type="ECO:0000313" key="2">
    <source>
        <dbReference type="EMBL" id="KAF4678322.1"/>
    </source>
</evidence>
<protein>
    <submittedName>
        <fullName evidence="2">Uncharacterized protein</fullName>
    </submittedName>
</protein>
<feature type="region of interest" description="Disordered" evidence="1">
    <location>
        <begin position="237"/>
        <end position="261"/>
    </location>
</feature>